<dbReference type="InterPro" id="IPR050474">
    <property type="entry name" value="Hel308_SKI2-like"/>
</dbReference>
<dbReference type="OrthoDB" id="2320933at2759"/>
<keyword evidence="6" id="KW-0067">ATP-binding</keyword>
<evidence type="ECO:0000313" key="12">
    <source>
        <dbReference type="Proteomes" id="UP000275846"/>
    </source>
</evidence>
<keyword evidence="3" id="KW-0227">DNA damage</keyword>
<evidence type="ECO:0000256" key="3">
    <source>
        <dbReference type="ARBA" id="ARBA00022763"/>
    </source>
</evidence>
<dbReference type="PANTHER" id="PTHR47961:SF12">
    <property type="entry name" value="HELICASE POLQ-LIKE"/>
    <property type="match status" value="1"/>
</dbReference>
<evidence type="ECO:0000256" key="9">
    <source>
        <dbReference type="SAM" id="MobiDB-lite"/>
    </source>
</evidence>
<name>A0A183S8V9_SCHSO</name>
<dbReference type="PROSITE" id="PS51192">
    <property type="entry name" value="HELICASE_ATP_BIND_1"/>
    <property type="match status" value="1"/>
</dbReference>
<keyword evidence="12" id="KW-1185">Reference proteome</keyword>
<dbReference type="GO" id="GO:0005634">
    <property type="term" value="C:nucleus"/>
    <property type="evidence" value="ECO:0007669"/>
    <property type="project" value="UniProtKB-SubCell"/>
</dbReference>
<keyword evidence="5" id="KW-0347">Helicase</keyword>
<protein>
    <submittedName>
        <fullName evidence="13">Helicase ATP-binding domain-containing protein</fullName>
    </submittedName>
</protein>
<keyword evidence="4" id="KW-0378">Hydrolase</keyword>
<dbReference type="SUPFAM" id="SSF52540">
    <property type="entry name" value="P-loop containing nucleoside triphosphate hydrolases"/>
    <property type="match status" value="1"/>
</dbReference>
<comment type="subcellular location">
    <subcellularLocation>
        <location evidence="1">Nucleus</location>
    </subcellularLocation>
</comment>
<dbReference type="InterPro" id="IPR011545">
    <property type="entry name" value="DEAD/DEAH_box_helicase_dom"/>
</dbReference>
<dbReference type="WBParaSite" id="SSLN_0000068801-mRNA-1">
    <property type="protein sequence ID" value="SSLN_0000068801-mRNA-1"/>
    <property type="gene ID" value="SSLN_0000068801"/>
</dbReference>
<keyword evidence="7" id="KW-0234">DNA repair</keyword>
<dbReference type="EMBL" id="UYSU01000564">
    <property type="protein sequence ID" value="VDL85976.1"/>
    <property type="molecule type" value="Genomic_DNA"/>
</dbReference>
<evidence type="ECO:0000313" key="11">
    <source>
        <dbReference type="EMBL" id="VDL85976.1"/>
    </source>
</evidence>
<evidence type="ECO:0000256" key="4">
    <source>
        <dbReference type="ARBA" id="ARBA00022801"/>
    </source>
</evidence>
<dbReference type="GO" id="GO:0003676">
    <property type="term" value="F:nucleic acid binding"/>
    <property type="evidence" value="ECO:0007669"/>
    <property type="project" value="InterPro"/>
</dbReference>
<dbReference type="Proteomes" id="UP000275846">
    <property type="component" value="Unassembled WGS sequence"/>
</dbReference>
<dbReference type="PANTHER" id="PTHR47961">
    <property type="entry name" value="DNA POLYMERASE THETA, PUTATIVE (AFU_ORTHOLOGUE AFUA_1G05260)-RELATED"/>
    <property type="match status" value="1"/>
</dbReference>
<sequence>MSALISRKPNDTAFDSAYSSESSSGSSTRPRNVRISKNHRSPEHLGSDAQLSFKDRILMQLRYNSTLPPKPKNLPFTSSPSTESQRKLASQLEKTTEDGTLLGLPPRIMEIFTNLRGISKLYDWQTECLNRTAEYGQANFIYSLPTSGGKTLVAEMLMLAELLLAHKNVLFIFPFVSIVLEKVRSMNPLGLELDFLVEEYASTRGRIPPKKRSQRPSVYLATIEKAHSIVNSLIDLKRLDEIGLVIVDELHMLGEGGSRGATLEMLLTKVKVVSRKLTTGSFLAYVYFTIFRGPPKSAIPPPPFTCQGSFADQTEKKISPLLVPKSWPEGIRDFYMFFRSVHKSEKQTKEFACCELRGPSFSQGRSDLHISFIFAHCLPHSLPHPPCFRENTVR</sequence>
<reference evidence="11 12" key="2">
    <citation type="submission" date="2018-11" db="EMBL/GenBank/DDBJ databases">
        <authorList>
            <consortium name="Pathogen Informatics"/>
        </authorList>
    </citation>
    <scope>NUCLEOTIDE SEQUENCE [LARGE SCALE GENOMIC DNA]</scope>
    <source>
        <strain evidence="11 12">NST_G2</strain>
    </source>
</reference>
<feature type="domain" description="Helicase ATP-binding" evidence="10">
    <location>
        <begin position="131"/>
        <end position="268"/>
    </location>
</feature>
<evidence type="ECO:0000313" key="13">
    <source>
        <dbReference type="WBParaSite" id="SSLN_0000068801-mRNA-1"/>
    </source>
</evidence>
<feature type="region of interest" description="Disordered" evidence="9">
    <location>
        <begin position="1"/>
        <end position="49"/>
    </location>
</feature>
<organism evidence="13">
    <name type="scientific">Schistocephalus solidus</name>
    <name type="common">Tapeworm</name>
    <dbReference type="NCBI Taxonomy" id="70667"/>
    <lineage>
        <taxon>Eukaryota</taxon>
        <taxon>Metazoa</taxon>
        <taxon>Spiralia</taxon>
        <taxon>Lophotrochozoa</taxon>
        <taxon>Platyhelminthes</taxon>
        <taxon>Cestoda</taxon>
        <taxon>Eucestoda</taxon>
        <taxon>Diphyllobothriidea</taxon>
        <taxon>Diphyllobothriidae</taxon>
        <taxon>Schistocephalus</taxon>
    </lineage>
</organism>
<evidence type="ECO:0000256" key="8">
    <source>
        <dbReference type="ARBA" id="ARBA00023242"/>
    </source>
</evidence>
<keyword evidence="2" id="KW-0547">Nucleotide-binding</keyword>
<evidence type="ECO:0000256" key="5">
    <source>
        <dbReference type="ARBA" id="ARBA00022806"/>
    </source>
</evidence>
<evidence type="ECO:0000256" key="1">
    <source>
        <dbReference type="ARBA" id="ARBA00004123"/>
    </source>
</evidence>
<dbReference type="GO" id="GO:0016787">
    <property type="term" value="F:hydrolase activity"/>
    <property type="evidence" value="ECO:0007669"/>
    <property type="project" value="UniProtKB-KW"/>
</dbReference>
<evidence type="ECO:0000256" key="6">
    <source>
        <dbReference type="ARBA" id="ARBA00022840"/>
    </source>
</evidence>
<feature type="region of interest" description="Disordered" evidence="9">
    <location>
        <begin position="64"/>
        <end position="101"/>
    </location>
</feature>
<dbReference type="Pfam" id="PF00270">
    <property type="entry name" value="DEAD"/>
    <property type="match status" value="1"/>
</dbReference>
<dbReference type="FunFam" id="3.40.50.300:FF:000813">
    <property type="entry name" value="helicase POLQ-like isoform X1"/>
    <property type="match status" value="1"/>
</dbReference>
<dbReference type="GO" id="GO:0004386">
    <property type="term" value="F:helicase activity"/>
    <property type="evidence" value="ECO:0007669"/>
    <property type="project" value="UniProtKB-KW"/>
</dbReference>
<keyword evidence="8" id="KW-0539">Nucleus</keyword>
<dbReference type="STRING" id="70667.A0A183S8V9"/>
<accession>A0A183S8V9</accession>
<dbReference type="GO" id="GO:0005524">
    <property type="term" value="F:ATP binding"/>
    <property type="evidence" value="ECO:0007669"/>
    <property type="project" value="UniProtKB-KW"/>
</dbReference>
<dbReference type="InterPro" id="IPR014001">
    <property type="entry name" value="Helicase_ATP-bd"/>
</dbReference>
<gene>
    <name evidence="11" type="ORF">SSLN_LOCUS657</name>
</gene>
<feature type="compositionally biased region" description="Low complexity" evidence="9">
    <location>
        <begin position="16"/>
        <end position="27"/>
    </location>
</feature>
<dbReference type="GO" id="GO:0006281">
    <property type="term" value="P:DNA repair"/>
    <property type="evidence" value="ECO:0007669"/>
    <property type="project" value="UniProtKB-KW"/>
</dbReference>
<dbReference type="InterPro" id="IPR027417">
    <property type="entry name" value="P-loop_NTPase"/>
</dbReference>
<dbReference type="Gene3D" id="3.40.50.300">
    <property type="entry name" value="P-loop containing nucleotide triphosphate hydrolases"/>
    <property type="match status" value="1"/>
</dbReference>
<evidence type="ECO:0000256" key="7">
    <source>
        <dbReference type="ARBA" id="ARBA00023204"/>
    </source>
</evidence>
<proteinExistence type="predicted"/>
<evidence type="ECO:0000256" key="2">
    <source>
        <dbReference type="ARBA" id="ARBA00022741"/>
    </source>
</evidence>
<reference evidence="13" key="1">
    <citation type="submission" date="2016-06" db="UniProtKB">
        <authorList>
            <consortium name="WormBaseParasite"/>
        </authorList>
    </citation>
    <scope>IDENTIFICATION</scope>
</reference>
<dbReference type="SMART" id="SM00487">
    <property type="entry name" value="DEXDc"/>
    <property type="match status" value="1"/>
</dbReference>
<dbReference type="AlphaFoldDB" id="A0A183S8V9"/>
<evidence type="ECO:0000259" key="10">
    <source>
        <dbReference type="PROSITE" id="PS51192"/>
    </source>
</evidence>